<dbReference type="PROSITE" id="PS00252">
    <property type="entry name" value="INTERFERON_A_B_D"/>
    <property type="match status" value="1"/>
</dbReference>
<dbReference type="GeneTree" id="ENSGT01000000214430"/>
<evidence type="ECO:0000256" key="9">
    <source>
        <dbReference type="SAM" id="SignalP"/>
    </source>
</evidence>
<keyword evidence="9" id="KW-0732">Signal</keyword>
<protein>
    <submittedName>
        <fullName evidence="10">Uncharacterized protein</fullName>
    </submittedName>
</protein>
<evidence type="ECO:0000256" key="2">
    <source>
        <dbReference type="ARBA" id="ARBA00022514"/>
    </source>
</evidence>
<dbReference type="GO" id="GO:0005125">
    <property type="term" value="F:cytokine activity"/>
    <property type="evidence" value="ECO:0007669"/>
    <property type="project" value="UniProtKB-KW"/>
</dbReference>
<comment type="subcellular location">
    <subcellularLocation>
        <location evidence="1">Secreted</location>
    </subcellularLocation>
</comment>
<evidence type="ECO:0000256" key="5">
    <source>
        <dbReference type="ARBA" id="ARBA00023157"/>
    </source>
</evidence>
<organism evidence="10 11">
    <name type="scientific">Panthera leo</name>
    <name type="common">Lion</name>
    <dbReference type="NCBI Taxonomy" id="9689"/>
    <lineage>
        <taxon>Eukaryota</taxon>
        <taxon>Metazoa</taxon>
        <taxon>Chordata</taxon>
        <taxon>Craniata</taxon>
        <taxon>Vertebrata</taxon>
        <taxon>Euteleostomi</taxon>
        <taxon>Mammalia</taxon>
        <taxon>Eutheria</taxon>
        <taxon>Laurasiatheria</taxon>
        <taxon>Carnivora</taxon>
        <taxon>Feliformia</taxon>
        <taxon>Felidae</taxon>
        <taxon>Pantherinae</taxon>
        <taxon>Panthera</taxon>
    </lineage>
</organism>
<dbReference type="Proteomes" id="UP000694399">
    <property type="component" value="Chromosome E1"/>
</dbReference>
<dbReference type="GO" id="GO:0005615">
    <property type="term" value="C:extracellular space"/>
    <property type="evidence" value="ECO:0007669"/>
    <property type="project" value="UniProtKB-KW"/>
</dbReference>
<evidence type="ECO:0000256" key="3">
    <source>
        <dbReference type="ARBA" id="ARBA00022525"/>
    </source>
</evidence>
<evidence type="ECO:0000256" key="8">
    <source>
        <dbReference type="RuleBase" id="RU000436"/>
    </source>
</evidence>
<reference evidence="10" key="2">
    <citation type="submission" date="2025-08" db="UniProtKB">
        <authorList>
            <consortium name="Ensembl"/>
        </authorList>
    </citation>
    <scope>IDENTIFICATION</scope>
</reference>
<evidence type="ECO:0000256" key="6">
    <source>
        <dbReference type="ARBA" id="ARBA00023180"/>
    </source>
</evidence>
<keyword evidence="11" id="KW-1185">Reference proteome</keyword>
<feature type="chain" id="PRO_5034134981" evidence="9">
    <location>
        <begin position="22"/>
        <end position="292"/>
    </location>
</feature>
<comment type="similarity">
    <text evidence="8">Belongs to the alpha/beta interferon family.</text>
</comment>
<sequence>MALSISVLLALVMLCSSPAYSLDCDLRPSHGNPETFTLLSQMERVSILSCLKDRTDFNFPQILVAGNQLEKTQVTAVMHEMLQQIFNLFSKSDSFVAWDETLLDRFLVGLYQQLDDLETCLREEMNVEQLPLGNENSRLAVKRYFQGISLYLKEKEYSHCVAKIDQLPEETAFPAIGEMLRQVFNTFSLNVSQSLWNESRLERLLSGLYQQTEKTGVCLEQDSGQEDHSSSQREGTRLAIKNYFQGIRDYLQGQKYSHCAWEVIRVEIRRCFLFIEQLTRRHRDQEIGHLHN</sequence>
<keyword evidence="5" id="KW-1015">Disulfide bond</keyword>
<dbReference type="AlphaFoldDB" id="A0A8C8WZS8"/>
<keyword evidence="4 8" id="KW-0051">Antiviral defense</keyword>
<dbReference type="InterPro" id="IPR000471">
    <property type="entry name" value="Interferon_alpha/beta/delta"/>
</dbReference>
<evidence type="ECO:0000256" key="1">
    <source>
        <dbReference type="ARBA" id="ARBA00004613"/>
    </source>
</evidence>
<dbReference type="Pfam" id="PF00143">
    <property type="entry name" value="Interferon"/>
    <property type="match status" value="2"/>
</dbReference>
<reference evidence="10" key="1">
    <citation type="journal article" date="2019" name="bioRxiv">
        <title>Long live the king: chromosome-level assembly of the lion (Panthera leo) using linked-read, Hi-C, and long read data.</title>
        <authorList>
            <person name="Armstrong E.E."/>
            <person name="Taylor R.W."/>
            <person name="Miller D.E."/>
            <person name="Kaelin C."/>
            <person name="Barsh G."/>
            <person name="Hadly E.A."/>
            <person name="Petrov D."/>
        </authorList>
    </citation>
    <scope>NUCLEOTIDE SEQUENCE [LARGE SCALE GENOMIC DNA]</scope>
</reference>
<feature type="signal peptide" evidence="9">
    <location>
        <begin position="1"/>
        <end position="21"/>
    </location>
</feature>
<accession>A0A8C8WZS8</accession>
<evidence type="ECO:0000256" key="7">
    <source>
        <dbReference type="ARBA" id="ARBA00037609"/>
    </source>
</evidence>
<comment type="function">
    <text evidence="7">Produced by macrophages, IFN-alpha have antiviral activities. Interferon stimulates the production of two enzymes: a protein kinase and an oligoadenylate synthetase.</text>
</comment>
<name>A0A8C8WZS8_PANLE</name>
<dbReference type="PRINTS" id="PR00266">
    <property type="entry name" value="INTERFERONAB"/>
</dbReference>
<dbReference type="FunFam" id="1.20.1250.10:FF:000001">
    <property type="entry name" value="Interferon alpha"/>
    <property type="match status" value="1"/>
</dbReference>
<dbReference type="GO" id="GO:0051607">
    <property type="term" value="P:defense response to virus"/>
    <property type="evidence" value="ECO:0007669"/>
    <property type="project" value="UniProtKB-KW"/>
</dbReference>
<dbReference type="GO" id="GO:0005126">
    <property type="term" value="F:cytokine receptor binding"/>
    <property type="evidence" value="ECO:0007669"/>
    <property type="project" value="InterPro"/>
</dbReference>
<proteinExistence type="inferred from homology"/>
<keyword evidence="6" id="KW-0325">Glycoprotein</keyword>
<dbReference type="SMART" id="SM00076">
    <property type="entry name" value="IFabd"/>
    <property type="match status" value="2"/>
</dbReference>
<keyword evidence="2 8" id="KW-0202">Cytokine</keyword>
<keyword evidence="3" id="KW-0964">Secreted</keyword>
<evidence type="ECO:0000313" key="10">
    <source>
        <dbReference type="Ensembl" id="ENSPLOP00000011801.1"/>
    </source>
</evidence>
<dbReference type="Ensembl" id="ENSPLOT00000013056.1">
    <property type="protein sequence ID" value="ENSPLOP00000011801.1"/>
    <property type="gene ID" value="ENSPLOG00000008634.1"/>
</dbReference>
<dbReference type="PANTHER" id="PTHR11691:SF36">
    <property type="entry name" value="IFN-CHI1"/>
    <property type="match status" value="1"/>
</dbReference>
<evidence type="ECO:0000256" key="4">
    <source>
        <dbReference type="ARBA" id="ARBA00023118"/>
    </source>
</evidence>
<reference evidence="10" key="3">
    <citation type="submission" date="2025-09" db="UniProtKB">
        <authorList>
            <consortium name="Ensembl"/>
        </authorList>
    </citation>
    <scope>IDENTIFICATION</scope>
</reference>
<dbReference type="InterPro" id="IPR009079">
    <property type="entry name" value="4_helix_cytokine-like_core"/>
</dbReference>
<dbReference type="SUPFAM" id="SSF47266">
    <property type="entry name" value="4-helical cytokines"/>
    <property type="match status" value="2"/>
</dbReference>
<dbReference type="PANTHER" id="PTHR11691">
    <property type="entry name" value="TYPE I INTERFERON"/>
    <property type="match status" value="1"/>
</dbReference>
<dbReference type="Gene3D" id="1.20.1250.10">
    <property type="match status" value="2"/>
</dbReference>
<evidence type="ECO:0000313" key="11">
    <source>
        <dbReference type="Proteomes" id="UP000694399"/>
    </source>
</evidence>